<evidence type="ECO:0000256" key="1">
    <source>
        <dbReference type="ARBA" id="ARBA00000085"/>
    </source>
</evidence>
<dbReference type="Gene3D" id="6.10.340.10">
    <property type="match status" value="1"/>
</dbReference>
<organism evidence="14 15">
    <name type="scientific">Aneurinibacillus soli</name>
    <dbReference type="NCBI Taxonomy" id="1500254"/>
    <lineage>
        <taxon>Bacteria</taxon>
        <taxon>Bacillati</taxon>
        <taxon>Bacillota</taxon>
        <taxon>Bacilli</taxon>
        <taxon>Bacillales</taxon>
        <taxon>Paenibacillaceae</taxon>
        <taxon>Aneurinibacillus group</taxon>
        <taxon>Aneurinibacillus</taxon>
    </lineage>
</organism>
<dbReference type="Pfam" id="PF02518">
    <property type="entry name" value="HATPase_c"/>
    <property type="match status" value="1"/>
</dbReference>
<sequence>MGHLCSINKPDSRLAIRKNKGKKMTWFRRWKNLSIRLKFLSGFMAVLVFTAIGMYVMNLQLLRVVKDNDHMLNQSIPRLATQLQVKSTIMERINFVMLYVTTGNKEFRDRFYETSDRAQLLMQQLKANSSPDERKEIESFIIHSEDWELILRDKVIPVYERQNTKDAIDTLNGEAQPIAARLMEEVEQMSQHRADQITRINQAMLGEAWKSVTVSYMIIASTLLLAFLFALYMSRVMTRPVFSLLHGVRKMEQGDFSAQVQAETRDELGELSEAFNRMTVNISGLIEELRQTNERLQEESMRAQESTRMKSEFLANMSHELRTPLTGIIGFAELLYEEAGGVLAPTQKEFTGNIIDAGEHLLSMIDDILDMTKIEAGKYELEMSCFDMKDLIDSALVMMKPKAQQARIELASHMPDDSCPVIADETRIRQVLLNLLNNAIKFSLPDRRIEVALAYDEYELTVRVIDEGIGIANDKLEKIFEQFYQNDGRLERKYEGAGLGLSLSRQLIELHKGILTVESEEHAGSTFSFVIPLVLPDSQKSSDEDSLKTESRILLLHPPGFSKDFSVFCRILKESSIQFDHFMVKSEKDIEEAIYQPFLSVAIVATHRVDELYMQMLTDVRANWKGKLLAYIDQPIRLVERGQVMRTADQILMSLDEVFDLLHISGNR</sequence>
<evidence type="ECO:0000313" key="15">
    <source>
        <dbReference type="Proteomes" id="UP000217696"/>
    </source>
</evidence>
<dbReference type="PROSITE" id="PS50109">
    <property type="entry name" value="HIS_KIN"/>
    <property type="match status" value="1"/>
</dbReference>
<comment type="catalytic activity">
    <reaction evidence="1">
        <text>ATP + protein L-histidine = ADP + protein N-phospho-L-histidine.</text>
        <dbReference type="EC" id="2.7.13.3"/>
    </reaction>
</comment>
<dbReference type="GO" id="GO:0005886">
    <property type="term" value="C:plasma membrane"/>
    <property type="evidence" value="ECO:0007669"/>
    <property type="project" value="UniProtKB-SubCell"/>
</dbReference>
<dbReference type="CDD" id="cd16922">
    <property type="entry name" value="HATPase_EvgS-ArcB-TorS-like"/>
    <property type="match status" value="1"/>
</dbReference>
<keyword evidence="7 14" id="KW-0808">Transferase</keyword>
<accession>A0A0U5AZK1</accession>
<dbReference type="InterPro" id="IPR036890">
    <property type="entry name" value="HATPase_C_sf"/>
</dbReference>
<dbReference type="InterPro" id="IPR003594">
    <property type="entry name" value="HATPase_dom"/>
</dbReference>
<dbReference type="Pfam" id="PF00512">
    <property type="entry name" value="HisKA"/>
    <property type="match status" value="1"/>
</dbReference>
<dbReference type="KEGG" id="asoc:CB4_03375"/>
<dbReference type="SMART" id="SM00387">
    <property type="entry name" value="HATPase_c"/>
    <property type="match status" value="1"/>
</dbReference>
<evidence type="ECO:0000256" key="7">
    <source>
        <dbReference type="ARBA" id="ARBA00022679"/>
    </source>
</evidence>
<dbReference type="EMBL" id="AP017312">
    <property type="protein sequence ID" value="BAU29194.1"/>
    <property type="molecule type" value="Genomic_DNA"/>
</dbReference>
<dbReference type="EC" id="2.7.13.3" evidence="4"/>
<keyword evidence="11" id="KW-0902">Two-component regulatory system</keyword>
<evidence type="ECO:0000256" key="10">
    <source>
        <dbReference type="ARBA" id="ARBA00022840"/>
    </source>
</evidence>
<evidence type="ECO:0000313" key="14">
    <source>
        <dbReference type="EMBL" id="BAU29194.1"/>
    </source>
</evidence>
<keyword evidence="6" id="KW-0597">Phosphoprotein</keyword>
<dbReference type="SUPFAM" id="SSF158472">
    <property type="entry name" value="HAMP domain-like"/>
    <property type="match status" value="1"/>
</dbReference>
<evidence type="ECO:0000256" key="6">
    <source>
        <dbReference type="ARBA" id="ARBA00022553"/>
    </source>
</evidence>
<evidence type="ECO:0000256" key="5">
    <source>
        <dbReference type="ARBA" id="ARBA00022475"/>
    </source>
</evidence>
<dbReference type="GO" id="GO:0005524">
    <property type="term" value="F:ATP binding"/>
    <property type="evidence" value="ECO:0007669"/>
    <property type="project" value="UniProtKB-KW"/>
</dbReference>
<evidence type="ECO:0000256" key="9">
    <source>
        <dbReference type="ARBA" id="ARBA00022777"/>
    </source>
</evidence>
<comment type="similarity">
    <text evidence="3">In the N-terminal section; belongs to the phytochrome family.</text>
</comment>
<dbReference type="SMART" id="SM00304">
    <property type="entry name" value="HAMP"/>
    <property type="match status" value="1"/>
</dbReference>
<evidence type="ECO:0000256" key="4">
    <source>
        <dbReference type="ARBA" id="ARBA00012438"/>
    </source>
</evidence>
<dbReference type="Pfam" id="PF00672">
    <property type="entry name" value="HAMP"/>
    <property type="match status" value="1"/>
</dbReference>
<dbReference type="GO" id="GO:0000155">
    <property type="term" value="F:phosphorelay sensor kinase activity"/>
    <property type="evidence" value="ECO:0007669"/>
    <property type="project" value="InterPro"/>
</dbReference>
<dbReference type="SUPFAM" id="SSF47384">
    <property type="entry name" value="Homodimeric domain of signal transducing histidine kinase"/>
    <property type="match status" value="1"/>
</dbReference>
<dbReference type="Gene3D" id="3.30.565.10">
    <property type="entry name" value="Histidine kinase-like ATPase, C-terminal domain"/>
    <property type="match status" value="1"/>
</dbReference>
<dbReference type="PROSITE" id="PS50885">
    <property type="entry name" value="HAMP"/>
    <property type="match status" value="1"/>
</dbReference>
<keyword evidence="10" id="KW-0067">ATP-binding</keyword>
<evidence type="ECO:0000256" key="13">
    <source>
        <dbReference type="ARBA" id="ARBA00074306"/>
    </source>
</evidence>
<name>A0A0U5AZK1_9BACL</name>
<proteinExistence type="inferred from homology"/>
<dbReference type="Proteomes" id="UP000217696">
    <property type="component" value="Chromosome"/>
</dbReference>
<reference evidence="14 15" key="1">
    <citation type="submission" date="2015-12" db="EMBL/GenBank/DDBJ databases">
        <title>Genome sequence of Aneurinibacillus soli.</title>
        <authorList>
            <person name="Lee J.S."/>
            <person name="Lee K.C."/>
            <person name="Kim K.K."/>
            <person name="Lee B.W."/>
        </authorList>
    </citation>
    <scope>NUCLEOTIDE SEQUENCE [LARGE SCALE GENOMIC DNA]</scope>
    <source>
        <strain evidence="14 15">CB4</strain>
    </source>
</reference>
<keyword evidence="8" id="KW-0547">Nucleotide-binding</keyword>
<dbReference type="SMART" id="SM00388">
    <property type="entry name" value="HisKA"/>
    <property type="match status" value="1"/>
</dbReference>
<dbReference type="CDD" id="cd00082">
    <property type="entry name" value="HisKA"/>
    <property type="match status" value="1"/>
</dbReference>
<dbReference type="InterPro" id="IPR036097">
    <property type="entry name" value="HisK_dim/P_sf"/>
</dbReference>
<dbReference type="AlphaFoldDB" id="A0A0U5AZK1"/>
<keyword evidence="9 14" id="KW-0418">Kinase</keyword>
<dbReference type="Gene3D" id="1.10.287.130">
    <property type="match status" value="1"/>
</dbReference>
<dbReference type="InterPro" id="IPR003661">
    <property type="entry name" value="HisK_dim/P_dom"/>
</dbReference>
<evidence type="ECO:0000256" key="11">
    <source>
        <dbReference type="ARBA" id="ARBA00023012"/>
    </source>
</evidence>
<dbReference type="PANTHER" id="PTHR43047">
    <property type="entry name" value="TWO-COMPONENT HISTIDINE PROTEIN KINASE"/>
    <property type="match status" value="1"/>
</dbReference>
<dbReference type="InterPro" id="IPR003660">
    <property type="entry name" value="HAMP_dom"/>
</dbReference>
<dbReference type="OrthoDB" id="9790669at2"/>
<evidence type="ECO:0000256" key="2">
    <source>
        <dbReference type="ARBA" id="ARBA00004651"/>
    </source>
</evidence>
<dbReference type="FunFam" id="3.30.565.10:FF:000010">
    <property type="entry name" value="Sensor histidine kinase RcsC"/>
    <property type="match status" value="1"/>
</dbReference>
<evidence type="ECO:0000256" key="12">
    <source>
        <dbReference type="ARBA" id="ARBA00023136"/>
    </source>
</evidence>
<keyword evidence="5" id="KW-1003">Cell membrane</keyword>
<protein>
    <recommendedName>
        <fullName evidence="13">Circadian input-output histidine kinase CikA</fullName>
        <ecNumber evidence="4">2.7.13.3</ecNumber>
    </recommendedName>
</protein>
<keyword evidence="15" id="KW-1185">Reference proteome</keyword>
<evidence type="ECO:0000256" key="8">
    <source>
        <dbReference type="ARBA" id="ARBA00022741"/>
    </source>
</evidence>
<keyword evidence="12" id="KW-0472">Membrane</keyword>
<dbReference type="InterPro" id="IPR005467">
    <property type="entry name" value="His_kinase_dom"/>
</dbReference>
<dbReference type="SUPFAM" id="SSF55874">
    <property type="entry name" value="ATPase domain of HSP90 chaperone/DNA topoisomerase II/histidine kinase"/>
    <property type="match status" value="1"/>
</dbReference>
<dbReference type="CDD" id="cd06225">
    <property type="entry name" value="HAMP"/>
    <property type="match status" value="1"/>
</dbReference>
<evidence type="ECO:0000256" key="3">
    <source>
        <dbReference type="ARBA" id="ARBA00006402"/>
    </source>
</evidence>
<dbReference type="InterPro" id="IPR004358">
    <property type="entry name" value="Sig_transdc_His_kin-like_C"/>
</dbReference>
<dbReference type="PRINTS" id="PR00344">
    <property type="entry name" value="BCTRLSENSOR"/>
</dbReference>
<gene>
    <name evidence="14" type="primary">barA</name>
    <name evidence="14" type="ORF">CB4_03375</name>
</gene>
<comment type="subcellular location">
    <subcellularLocation>
        <location evidence="2">Cell membrane</location>
        <topology evidence="2">Multi-pass membrane protein</topology>
    </subcellularLocation>
</comment>